<evidence type="ECO:0000313" key="7">
    <source>
        <dbReference type="EMBL" id="MDQ0161244.1"/>
    </source>
</evidence>
<evidence type="ECO:0000256" key="1">
    <source>
        <dbReference type="ARBA" id="ARBA00004141"/>
    </source>
</evidence>
<organism evidence="7 8">
    <name type="scientific">Aeribacillus alveayuensis</name>
    <dbReference type="NCBI Taxonomy" id="279215"/>
    <lineage>
        <taxon>Bacteria</taxon>
        <taxon>Bacillati</taxon>
        <taxon>Bacillota</taxon>
        <taxon>Bacilli</taxon>
        <taxon>Bacillales</taxon>
        <taxon>Bacillaceae</taxon>
        <taxon>Aeribacillus</taxon>
    </lineage>
</organism>
<keyword evidence="3 6" id="KW-0812">Transmembrane</keyword>
<evidence type="ECO:0000256" key="2">
    <source>
        <dbReference type="ARBA" id="ARBA00009773"/>
    </source>
</evidence>
<evidence type="ECO:0000256" key="5">
    <source>
        <dbReference type="ARBA" id="ARBA00023136"/>
    </source>
</evidence>
<evidence type="ECO:0000256" key="3">
    <source>
        <dbReference type="ARBA" id="ARBA00022692"/>
    </source>
</evidence>
<accession>A0ABT9VJV0</accession>
<evidence type="ECO:0000313" key="8">
    <source>
        <dbReference type="Proteomes" id="UP001225646"/>
    </source>
</evidence>
<dbReference type="RefSeq" id="WP_419151075.1">
    <property type="nucleotide sequence ID" value="NZ_JAUSTR010000001.1"/>
</dbReference>
<dbReference type="Proteomes" id="UP001225646">
    <property type="component" value="Unassembled WGS sequence"/>
</dbReference>
<dbReference type="PANTHER" id="PTHR21716">
    <property type="entry name" value="TRANSMEMBRANE PROTEIN"/>
    <property type="match status" value="1"/>
</dbReference>
<protein>
    <submittedName>
        <fullName evidence="7">PurR-regulated permease PerM</fullName>
    </submittedName>
</protein>
<dbReference type="InterPro" id="IPR002549">
    <property type="entry name" value="AI-2E-like"/>
</dbReference>
<evidence type="ECO:0000256" key="6">
    <source>
        <dbReference type="SAM" id="Phobius"/>
    </source>
</evidence>
<reference evidence="7 8" key="1">
    <citation type="submission" date="2023-07" db="EMBL/GenBank/DDBJ databases">
        <title>Genomic Encyclopedia of Type Strains, Phase IV (KMG-IV): sequencing the most valuable type-strain genomes for metagenomic binning, comparative biology and taxonomic classification.</title>
        <authorList>
            <person name="Goeker M."/>
        </authorList>
    </citation>
    <scope>NUCLEOTIDE SEQUENCE [LARGE SCALE GENOMIC DNA]</scope>
    <source>
        <strain evidence="7 8">DSM 19092</strain>
    </source>
</reference>
<feature type="transmembrane region" description="Helical" evidence="6">
    <location>
        <begin position="220"/>
        <end position="237"/>
    </location>
</feature>
<sequence length="353" mass="40228">MNERQKQWLYRLLMVLIFSLCLFMFLQIKTLWLPFYVMLKAILIPFLIAVFITYLLHPVVEKLHDSGLPRSLSILIIYLLFFGGIGLAFYKGIPIFLKQAKDLSENIPMVTASYQSWIDGIHDQTTKLPDDVHKRIEKLIHNAEKEIGNLLESLLTSFRVFFDYIVIFAVIPFLVFYMLKDIEELKKAIWYITPKKWRQEGKKFLHDVNESLGNYIRGQLFVCLLIALFATFALWVFHIKYPLILGLIIGVTNVIPYFGPIIGAIPAVLIAATISIQKVIIVMIIVFILQFLEGNILSPLIVGKSLHMHPIVIILALLAGGEMAGVLGLILAVPIVVILKVTLLHIAHFSRVH</sequence>
<comment type="subcellular location">
    <subcellularLocation>
        <location evidence="1">Membrane</location>
        <topology evidence="1">Multi-pass membrane protein</topology>
    </subcellularLocation>
</comment>
<feature type="transmembrane region" description="Helical" evidence="6">
    <location>
        <begin position="12"/>
        <end position="32"/>
    </location>
</feature>
<keyword evidence="4 6" id="KW-1133">Transmembrane helix</keyword>
<feature type="transmembrane region" description="Helical" evidence="6">
    <location>
        <begin position="308"/>
        <end position="341"/>
    </location>
</feature>
<feature type="transmembrane region" description="Helical" evidence="6">
    <location>
        <begin position="38"/>
        <end position="60"/>
    </location>
</feature>
<proteinExistence type="inferred from homology"/>
<dbReference type="EMBL" id="JAUSTR010000001">
    <property type="protein sequence ID" value="MDQ0161244.1"/>
    <property type="molecule type" value="Genomic_DNA"/>
</dbReference>
<feature type="transmembrane region" description="Helical" evidence="6">
    <location>
        <begin position="161"/>
        <end position="179"/>
    </location>
</feature>
<comment type="similarity">
    <text evidence="2">Belongs to the autoinducer-2 exporter (AI-2E) (TC 2.A.86) family.</text>
</comment>
<keyword evidence="5 6" id="KW-0472">Membrane</keyword>
<feature type="transmembrane region" description="Helical" evidence="6">
    <location>
        <begin position="243"/>
        <end position="272"/>
    </location>
</feature>
<dbReference type="PANTHER" id="PTHR21716:SF15">
    <property type="entry name" value="TRANSPORT PROTEIN YRRI-RELATED"/>
    <property type="match status" value="1"/>
</dbReference>
<feature type="transmembrane region" description="Helical" evidence="6">
    <location>
        <begin position="72"/>
        <end position="90"/>
    </location>
</feature>
<name>A0ABT9VJV0_9BACI</name>
<dbReference type="Pfam" id="PF01594">
    <property type="entry name" value="AI-2E_transport"/>
    <property type="match status" value="1"/>
</dbReference>
<keyword evidence="8" id="KW-1185">Reference proteome</keyword>
<feature type="transmembrane region" description="Helical" evidence="6">
    <location>
        <begin position="279"/>
        <end position="302"/>
    </location>
</feature>
<comment type="caution">
    <text evidence="7">The sequence shown here is derived from an EMBL/GenBank/DDBJ whole genome shotgun (WGS) entry which is preliminary data.</text>
</comment>
<evidence type="ECO:0000256" key="4">
    <source>
        <dbReference type="ARBA" id="ARBA00022989"/>
    </source>
</evidence>
<gene>
    <name evidence="7" type="ORF">J2S06_000314</name>
</gene>